<proteinExistence type="predicted"/>
<feature type="compositionally biased region" description="Low complexity" evidence="1">
    <location>
        <begin position="237"/>
        <end position="262"/>
    </location>
</feature>
<feature type="compositionally biased region" description="Basic residues" evidence="1">
    <location>
        <begin position="73"/>
        <end position="91"/>
    </location>
</feature>
<feature type="non-terminal residue" evidence="2">
    <location>
        <position position="278"/>
    </location>
</feature>
<feature type="compositionally biased region" description="Low complexity" evidence="1">
    <location>
        <begin position="98"/>
        <end position="107"/>
    </location>
</feature>
<feature type="compositionally biased region" description="Polar residues" evidence="1">
    <location>
        <begin position="208"/>
        <end position="230"/>
    </location>
</feature>
<dbReference type="Proteomes" id="UP001189429">
    <property type="component" value="Unassembled WGS sequence"/>
</dbReference>
<evidence type="ECO:0000313" key="2">
    <source>
        <dbReference type="EMBL" id="CAK0834294.1"/>
    </source>
</evidence>
<feature type="region of interest" description="Disordered" evidence="1">
    <location>
        <begin position="162"/>
        <end position="278"/>
    </location>
</feature>
<feature type="compositionally biased region" description="Low complexity" evidence="1">
    <location>
        <begin position="177"/>
        <end position="186"/>
    </location>
</feature>
<reference evidence="2" key="1">
    <citation type="submission" date="2023-10" db="EMBL/GenBank/DDBJ databases">
        <authorList>
            <person name="Chen Y."/>
            <person name="Shah S."/>
            <person name="Dougan E. K."/>
            <person name="Thang M."/>
            <person name="Chan C."/>
        </authorList>
    </citation>
    <scope>NUCLEOTIDE SEQUENCE [LARGE SCALE GENOMIC DNA]</scope>
</reference>
<feature type="region of interest" description="Disordered" evidence="1">
    <location>
        <begin position="1"/>
        <end position="107"/>
    </location>
</feature>
<protein>
    <submittedName>
        <fullName evidence="2">Uncharacterized protein</fullName>
    </submittedName>
</protein>
<feature type="compositionally biased region" description="Basic residues" evidence="1">
    <location>
        <begin position="267"/>
        <end position="278"/>
    </location>
</feature>
<comment type="caution">
    <text evidence="2">The sequence shown here is derived from an EMBL/GenBank/DDBJ whole genome shotgun (WGS) entry which is preliminary data.</text>
</comment>
<feature type="compositionally biased region" description="Low complexity" evidence="1">
    <location>
        <begin position="1"/>
        <end position="16"/>
    </location>
</feature>
<name>A0ABN9SQZ5_9DINO</name>
<gene>
    <name evidence="2" type="ORF">PCOR1329_LOCUS31758</name>
</gene>
<evidence type="ECO:0000256" key="1">
    <source>
        <dbReference type="SAM" id="MobiDB-lite"/>
    </source>
</evidence>
<accession>A0ABN9SQZ5</accession>
<feature type="non-terminal residue" evidence="2">
    <location>
        <position position="1"/>
    </location>
</feature>
<keyword evidence="3" id="KW-1185">Reference proteome</keyword>
<dbReference type="EMBL" id="CAUYUJ010012614">
    <property type="protein sequence ID" value="CAK0834294.1"/>
    <property type="molecule type" value="Genomic_DNA"/>
</dbReference>
<sequence>TDGTSRTTTGATSARGPWCRSQTVRSGRLGSGLLGRRSSRTRRSMFSLLGLPSPTRRRRRRQRQPPRAQAKVAARRALRRHRGGRPRRKPPPPRAMSTGARGYTTRAGTRTVAHQLHPSQPIRWRPCGPSWATTAPRRWQQWRSWRVRPGCRKRAMLKTLRPRLLSGPSARGRRPVRSSSRSQWRPHPLLQGHRRSTCPRSWARTARSRGSPSSAAQCSARKASTSTLRTFASGGELRPTLRLASRPRSPRRSALLQSSSLLFERRPSRRPCGRKRSA</sequence>
<feature type="compositionally biased region" description="Basic residues" evidence="1">
    <location>
        <begin position="55"/>
        <end position="64"/>
    </location>
</feature>
<organism evidence="2 3">
    <name type="scientific">Prorocentrum cordatum</name>
    <dbReference type="NCBI Taxonomy" id="2364126"/>
    <lineage>
        <taxon>Eukaryota</taxon>
        <taxon>Sar</taxon>
        <taxon>Alveolata</taxon>
        <taxon>Dinophyceae</taxon>
        <taxon>Prorocentrales</taxon>
        <taxon>Prorocentraceae</taxon>
        <taxon>Prorocentrum</taxon>
    </lineage>
</organism>
<evidence type="ECO:0000313" key="3">
    <source>
        <dbReference type="Proteomes" id="UP001189429"/>
    </source>
</evidence>